<evidence type="ECO:0000256" key="2">
    <source>
        <dbReference type="SAM" id="Phobius"/>
    </source>
</evidence>
<dbReference type="GO" id="GO:0005524">
    <property type="term" value="F:ATP binding"/>
    <property type="evidence" value="ECO:0007669"/>
    <property type="project" value="UniProtKB-UniRule"/>
</dbReference>
<sequence>MCDCEEFYQSDLEEKTLNLVNGQQTFLISPNLLGSGQYGDVYHAFWPHYGICVALKEFNESNKAKSEIKVLARINDADDHIIQMHGYQKYPRTIIVMELGGMNFDNYFSTEILQGQEYNANYHEDILTDMLLCAARAESIVRYLSIIFARIGMLHCVWRVLYFTSPKNCFLVVLAWFKLCFKVYLEKIFRLLLKIIIFCFIILQKIVVKYFYLIILDGIHMDIKGINFVTIKGQEARGEMNLCKIIDFNSSFITDNGEIDVEKKAVIGTGLYLPPEIRNQLGGHHIKLTQKMDIYAFGVTIYKFLFSPRDELRGLYPDSLDYYGRLGLLAKACLRENPHYRPEIEEVICFLMNECDEI</sequence>
<keyword evidence="2" id="KW-1133">Transmembrane helix</keyword>
<dbReference type="SMART" id="SM00220">
    <property type="entry name" value="S_TKc"/>
    <property type="match status" value="1"/>
</dbReference>
<reference evidence="4 5" key="1">
    <citation type="submission" date="2020-08" db="EMBL/GenBank/DDBJ databases">
        <authorList>
            <person name="Koutsovoulos G."/>
            <person name="Danchin GJ E."/>
        </authorList>
    </citation>
    <scope>NUCLEOTIDE SEQUENCE [LARGE SCALE GENOMIC DNA]</scope>
</reference>
<dbReference type="GO" id="GO:0044773">
    <property type="term" value="P:mitotic DNA damage checkpoint signaling"/>
    <property type="evidence" value="ECO:0007669"/>
    <property type="project" value="TreeGrafter"/>
</dbReference>
<protein>
    <recommendedName>
        <fullName evidence="3">Protein kinase domain-containing protein</fullName>
    </recommendedName>
</protein>
<dbReference type="EMBL" id="CAJEWN010000067">
    <property type="protein sequence ID" value="CAD2157744.1"/>
    <property type="molecule type" value="Genomic_DNA"/>
</dbReference>
<evidence type="ECO:0000259" key="3">
    <source>
        <dbReference type="PROSITE" id="PS50011"/>
    </source>
</evidence>
<comment type="caution">
    <text evidence="4">The sequence shown here is derived from an EMBL/GenBank/DDBJ whole genome shotgun (WGS) entry which is preliminary data.</text>
</comment>
<feature type="domain" description="Protein kinase" evidence="3">
    <location>
        <begin position="27"/>
        <end position="351"/>
    </location>
</feature>
<keyword evidence="2" id="KW-0472">Membrane</keyword>
<dbReference type="OrthoDB" id="4062651at2759"/>
<dbReference type="GO" id="GO:0005634">
    <property type="term" value="C:nucleus"/>
    <property type="evidence" value="ECO:0007669"/>
    <property type="project" value="TreeGrafter"/>
</dbReference>
<dbReference type="PROSITE" id="PS00107">
    <property type="entry name" value="PROTEIN_KINASE_ATP"/>
    <property type="match status" value="1"/>
</dbReference>
<dbReference type="PANTHER" id="PTHR44167:SF24">
    <property type="entry name" value="SERINE_THREONINE-PROTEIN KINASE CHK2"/>
    <property type="match status" value="1"/>
</dbReference>
<dbReference type="GO" id="GO:0004674">
    <property type="term" value="F:protein serine/threonine kinase activity"/>
    <property type="evidence" value="ECO:0007669"/>
    <property type="project" value="TreeGrafter"/>
</dbReference>
<dbReference type="SUPFAM" id="SSF56112">
    <property type="entry name" value="Protein kinase-like (PK-like)"/>
    <property type="match status" value="1"/>
</dbReference>
<keyword evidence="2" id="KW-0812">Transmembrane</keyword>
<accession>A0A6V7UHB9</accession>
<dbReference type="InterPro" id="IPR017441">
    <property type="entry name" value="Protein_kinase_ATP_BS"/>
</dbReference>
<feature type="binding site" evidence="1">
    <location>
        <position position="56"/>
    </location>
    <ligand>
        <name>ATP</name>
        <dbReference type="ChEBI" id="CHEBI:30616"/>
    </ligand>
</feature>
<dbReference type="GO" id="GO:0005737">
    <property type="term" value="C:cytoplasm"/>
    <property type="evidence" value="ECO:0007669"/>
    <property type="project" value="TreeGrafter"/>
</dbReference>
<dbReference type="InterPro" id="IPR011009">
    <property type="entry name" value="Kinase-like_dom_sf"/>
</dbReference>
<dbReference type="InterPro" id="IPR000719">
    <property type="entry name" value="Prot_kinase_dom"/>
</dbReference>
<dbReference type="Pfam" id="PF00069">
    <property type="entry name" value="Pkinase"/>
    <property type="match status" value="1"/>
</dbReference>
<evidence type="ECO:0000256" key="1">
    <source>
        <dbReference type="PROSITE-ProRule" id="PRU10141"/>
    </source>
</evidence>
<name>A0A6V7UHB9_MELEN</name>
<dbReference type="PANTHER" id="PTHR44167">
    <property type="entry name" value="OVARIAN-SPECIFIC SERINE/THREONINE-PROTEIN KINASE LOK-RELATED"/>
    <property type="match status" value="1"/>
</dbReference>
<evidence type="ECO:0000313" key="4">
    <source>
        <dbReference type="EMBL" id="CAD2157744.1"/>
    </source>
</evidence>
<dbReference type="Proteomes" id="UP000580250">
    <property type="component" value="Unassembled WGS sequence"/>
</dbReference>
<keyword evidence="1" id="KW-0067">ATP-binding</keyword>
<keyword evidence="1" id="KW-0547">Nucleotide-binding</keyword>
<feature type="transmembrane region" description="Helical" evidence="2">
    <location>
        <begin position="168"/>
        <end position="185"/>
    </location>
</feature>
<gene>
    <name evidence="4" type="ORF">MENT_LOCUS12785</name>
</gene>
<proteinExistence type="predicted"/>
<evidence type="ECO:0000313" key="5">
    <source>
        <dbReference type="Proteomes" id="UP000580250"/>
    </source>
</evidence>
<dbReference type="Gene3D" id="1.10.510.10">
    <property type="entry name" value="Transferase(Phosphotransferase) domain 1"/>
    <property type="match status" value="2"/>
</dbReference>
<dbReference type="AlphaFoldDB" id="A0A6V7UHB9"/>
<dbReference type="PROSITE" id="PS50011">
    <property type="entry name" value="PROTEIN_KINASE_DOM"/>
    <property type="match status" value="1"/>
</dbReference>
<organism evidence="4 5">
    <name type="scientific">Meloidogyne enterolobii</name>
    <name type="common">Root-knot nematode worm</name>
    <name type="synonym">Meloidogyne mayaguensis</name>
    <dbReference type="NCBI Taxonomy" id="390850"/>
    <lineage>
        <taxon>Eukaryota</taxon>
        <taxon>Metazoa</taxon>
        <taxon>Ecdysozoa</taxon>
        <taxon>Nematoda</taxon>
        <taxon>Chromadorea</taxon>
        <taxon>Rhabditida</taxon>
        <taxon>Tylenchina</taxon>
        <taxon>Tylenchomorpha</taxon>
        <taxon>Tylenchoidea</taxon>
        <taxon>Meloidogynidae</taxon>
        <taxon>Meloidogyninae</taxon>
        <taxon>Meloidogyne</taxon>
    </lineage>
</organism>
<feature type="transmembrane region" description="Helical" evidence="2">
    <location>
        <begin position="191"/>
        <end position="215"/>
    </location>
</feature>